<dbReference type="AlphaFoldDB" id="A0A0S4KRN2"/>
<protein>
    <submittedName>
        <fullName evidence="1">Uncharacterized protein</fullName>
    </submittedName>
</protein>
<gene>
    <name evidence="1" type="ORF">NITINOP_1022</name>
</gene>
<sequence length="250" mass="28635">MTQIPDSIDPVRGWRVWSLTVDPRPSFPESIRHSVRQTRVPRFLSTRHIHGQDGTPIEWKLYSPVFNPYRDPKRLGLWRAREAKTAQCFAERKQCRKPLQWNCSCGVYAFRSPELITDQDWICSMPTPPDPPSVVGQILGWGQVIEHEQGWRATFAYPTALALCCMYCLANHTLVRAEVVRFPTYWHDPFFEVVMGPVIVPLCRACARPSQWWSANVCLPAPAVETALATHYGVAVLPTLPKRRELYHVG</sequence>
<proteinExistence type="predicted"/>
<dbReference type="EMBL" id="LN885086">
    <property type="protein sequence ID" value="CUQ65997.1"/>
    <property type="molecule type" value="Genomic_DNA"/>
</dbReference>
<evidence type="ECO:0000313" key="2">
    <source>
        <dbReference type="Proteomes" id="UP000066284"/>
    </source>
</evidence>
<name>A0A0S4KRN2_9BACT</name>
<dbReference type="Proteomes" id="UP000066284">
    <property type="component" value="Chromosome 1"/>
</dbReference>
<dbReference type="KEGG" id="nio:NITINOP_1022"/>
<keyword evidence="2" id="KW-1185">Reference proteome</keyword>
<reference evidence="2" key="1">
    <citation type="submission" date="2015-09" db="EMBL/GenBank/DDBJ databases">
        <authorList>
            <person name="Daims H."/>
        </authorList>
    </citation>
    <scope>NUCLEOTIDE SEQUENCE [LARGE SCALE GENOMIC DNA]</scope>
</reference>
<evidence type="ECO:0000313" key="1">
    <source>
        <dbReference type="EMBL" id="CUQ65997.1"/>
    </source>
</evidence>
<accession>A0A0S4KRN2</accession>
<organism evidence="1 2">
    <name type="scientific">Candidatus Nitrospira inopinata</name>
    <dbReference type="NCBI Taxonomy" id="1715989"/>
    <lineage>
        <taxon>Bacteria</taxon>
        <taxon>Pseudomonadati</taxon>
        <taxon>Nitrospirota</taxon>
        <taxon>Nitrospiria</taxon>
        <taxon>Nitrospirales</taxon>
        <taxon>Nitrospiraceae</taxon>
        <taxon>Nitrospira</taxon>
    </lineage>
</organism>